<protein>
    <recommendedName>
        <fullName evidence="14">Leucine-rich repeat-containing N-terminal plant-type domain-containing protein</fullName>
    </recommendedName>
</protein>
<evidence type="ECO:0000256" key="7">
    <source>
        <dbReference type="ARBA" id="ARBA00023136"/>
    </source>
</evidence>
<keyword evidence="9" id="KW-0325">Glycoprotein</keyword>
<dbReference type="OrthoDB" id="676979at2759"/>
<dbReference type="PANTHER" id="PTHR27000:SF787">
    <property type="entry name" value="RECEPTOR-LIKE PROTEIN 39"/>
    <property type="match status" value="1"/>
</dbReference>
<dbReference type="InterPro" id="IPR032675">
    <property type="entry name" value="LRR_dom_sf"/>
</dbReference>
<dbReference type="FunFam" id="3.80.10.10:FF:000041">
    <property type="entry name" value="LRR receptor-like serine/threonine-protein kinase ERECTA"/>
    <property type="match status" value="2"/>
</dbReference>
<dbReference type="InterPro" id="IPR001611">
    <property type="entry name" value="Leu-rich_rpt"/>
</dbReference>
<dbReference type="Gramene" id="ERN05497">
    <property type="protein sequence ID" value="ERN05497"/>
    <property type="gene ID" value="AMTR_s00007p00257820"/>
</dbReference>
<dbReference type="Pfam" id="PF13855">
    <property type="entry name" value="LRR_8"/>
    <property type="match status" value="1"/>
</dbReference>
<keyword evidence="7 10" id="KW-0472">Membrane</keyword>
<dbReference type="Gene3D" id="3.80.10.10">
    <property type="entry name" value="Ribonuclease Inhibitor"/>
    <property type="match status" value="1"/>
</dbReference>
<gene>
    <name evidence="12" type="ORF">AMTR_s00007p00257820</name>
</gene>
<evidence type="ECO:0000256" key="6">
    <source>
        <dbReference type="ARBA" id="ARBA00022989"/>
    </source>
</evidence>
<keyword evidence="2" id="KW-0433">Leucine-rich repeat</keyword>
<feature type="transmembrane region" description="Helical" evidence="10">
    <location>
        <begin position="446"/>
        <end position="465"/>
    </location>
</feature>
<dbReference type="SMART" id="SM00369">
    <property type="entry name" value="LRR_TYP"/>
    <property type="match status" value="4"/>
</dbReference>
<proteinExistence type="predicted"/>
<accession>W1P6I6</accession>
<reference evidence="13" key="1">
    <citation type="journal article" date="2013" name="Science">
        <title>The Amborella genome and the evolution of flowering plants.</title>
        <authorList>
            <consortium name="Amborella Genome Project"/>
        </authorList>
    </citation>
    <scope>NUCLEOTIDE SEQUENCE [LARGE SCALE GENOMIC DNA]</scope>
</reference>
<keyword evidence="5" id="KW-0677">Repeat</keyword>
<dbReference type="Proteomes" id="UP000017836">
    <property type="component" value="Unassembled WGS sequence"/>
</dbReference>
<sequence length="468" mass="50088">MAQCRAFMLLMLVLYAQAQAQVSDDYYYPDPALDTKEQEAVYSVLEAANPEVDWRSAYPSDLCSAGPHGVACDPDSANSSLAHVTKLSLGWVSDYSNNPPCSATNASFSPSILNLPFLNSLFFYRCFVAESRNGTFTLPPYLGSLGPQLEELVLHENTAISGAVPQELGALVGLRRLVISGSLLAGPVPFELGNLARIEKIDLSNNELSGCVPDSIGGLGALVVLDLSRNNLSCTIPSSLGNLSKLSKLDLSENVFSGEIPAAFARLIILEMLDLSRNNLSGGFPSIISKMRHLRDLQLSENPLGGSLPDEIWRHLVGLVSLGASRTDLVGEIPSSMGELHGLAHLALDHNALTGSIPFELSRLESIQHMDLSSNRLTGVVPFSADFVGRLGPKLRLEGNAGLCCGSEMTPSFAMRLDFGGCSAASMGQSLIDRGSIHGSHGSRPLVKSSLLLFGALLFVLVWCLNWF</sequence>
<dbReference type="PANTHER" id="PTHR27000">
    <property type="entry name" value="LEUCINE-RICH REPEAT RECEPTOR-LIKE PROTEIN KINASE FAMILY PROTEIN-RELATED"/>
    <property type="match status" value="1"/>
</dbReference>
<keyword evidence="4 11" id="KW-0732">Signal</keyword>
<keyword evidence="8" id="KW-0675">Receptor</keyword>
<evidence type="ECO:0000256" key="5">
    <source>
        <dbReference type="ARBA" id="ARBA00022737"/>
    </source>
</evidence>
<dbReference type="GO" id="GO:0016020">
    <property type="term" value="C:membrane"/>
    <property type="evidence" value="ECO:0007669"/>
    <property type="project" value="UniProtKB-SubCell"/>
</dbReference>
<evidence type="ECO:0008006" key="14">
    <source>
        <dbReference type="Google" id="ProtNLM"/>
    </source>
</evidence>
<keyword evidence="6 10" id="KW-1133">Transmembrane helix</keyword>
<organism evidence="12 13">
    <name type="scientific">Amborella trichopoda</name>
    <dbReference type="NCBI Taxonomy" id="13333"/>
    <lineage>
        <taxon>Eukaryota</taxon>
        <taxon>Viridiplantae</taxon>
        <taxon>Streptophyta</taxon>
        <taxon>Embryophyta</taxon>
        <taxon>Tracheophyta</taxon>
        <taxon>Spermatophyta</taxon>
        <taxon>Magnoliopsida</taxon>
        <taxon>Amborellales</taxon>
        <taxon>Amborellaceae</taxon>
        <taxon>Amborella</taxon>
    </lineage>
</organism>
<evidence type="ECO:0000256" key="11">
    <source>
        <dbReference type="SAM" id="SignalP"/>
    </source>
</evidence>
<evidence type="ECO:0000256" key="3">
    <source>
        <dbReference type="ARBA" id="ARBA00022692"/>
    </source>
</evidence>
<evidence type="ECO:0000313" key="12">
    <source>
        <dbReference type="EMBL" id="ERN05497.1"/>
    </source>
</evidence>
<dbReference type="HOGENOM" id="CLU_000288_18_25_1"/>
<comment type="subcellular location">
    <subcellularLocation>
        <location evidence="1">Membrane</location>
        <topology evidence="1">Single-pass membrane protein</topology>
    </subcellularLocation>
</comment>
<evidence type="ECO:0000256" key="2">
    <source>
        <dbReference type="ARBA" id="ARBA00022614"/>
    </source>
</evidence>
<evidence type="ECO:0000313" key="13">
    <source>
        <dbReference type="Proteomes" id="UP000017836"/>
    </source>
</evidence>
<dbReference type="OMA" id="QWHIVEL"/>
<keyword evidence="3 10" id="KW-0812">Transmembrane</keyword>
<evidence type="ECO:0000256" key="9">
    <source>
        <dbReference type="ARBA" id="ARBA00023180"/>
    </source>
</evidence>
<dbReference type="eggNOG" id="KOG0619">
    <property type="taxonomic scope" value="Eukaryota"/>
</dbReference>
<evidence type="ECO:0000256" key="1">
    <source>
        <dbReference type="ARBA" id="ARBA00004167"/>
    </source>
</evidence>
<evidence type="ECO:0000256" key="8">
    <source>
        <dbReference type="ARBA" id="ARBA00023170"/>
    </source>
</evidence>
<dbReference type="AlphaFoldDB" id="W1P6I6"/>
<dbReference type="KEGG" id="atr:18433677"/>
<dbReference type="Pfam" id="PF00560">
    <property type="entry name" value="LRR_1"/>
    <property type="match status" value="2"/>
</dbReference>
<name>W1P6I6_AMBTC</name>
<feature type="signal peptide" evidence="11">
    <location>
        <begin position="1"/>
        <end position="20"/>
    </location>
</feature>
<keyword evidence="13" id="KW-1185">Reference proteome</keyword>
<dbReference type="EMBL" id="KI394011">
    <property type="protein sequence ID" value="ERN05497.1"/>
    <property type="molecule type" value="Genomic_DNA"/>
</dbReference>
<dbReference type="STRING" id="13333.W1P6I6"/>
<feature type="chain" id="PRO_5004808107" description="Leucine-rich repeat-containing N-terminal plant-type domain-containing protein" evidence="11">
    <location>
        <begin position="21"/>
        <end position="468"/>
    </location>
</feature>
<dbReference type="SUPFAM" id="SSF52058">
    <property type="entry name" value="L domain-like"/>
    <property type="match status" value="1"/>
</dbReference>
<dbReference type="InterPro" id="IPR003591">
    <property type="entry name" value="Leu-rich_rpt_typical-subtyp"/>
</dbReference>
<evidence type="ECO:0000256" key="10">
    <source>
        <dbReference type="SAM" id="Phobius"/>
    </source>
</evidence>
<dbReference type="PRINTS" id="PR00019">
    <property type="entry name" value="LEURICHRPT"/>
</dbReference>
<evidence type="ECO:0000256" key="4">
    <source>
        <dbReference type="ARBA" id="ARBA00022729"/>
    </source>
</evidence>